<dbReference type="GO" id="GO:0015986">
    <property type="term" value="P:proton motive force-driven ATP synthesis"/>
    <property type="evidence" value="ECO:0007669"/>
    <property type="project" value="InterPro"/>
</dbReference>
<evidence type="ECO:0000256" key="8">
    <source>
        <dbReference type="ARBA" id="ARBA00022989"/>
    </source>
</evidence>
<keyword evidence="8 13" id="KW-1133">Transmembrane helix</keyword>
<evidence type="ECO:0000256" key="6">
    <source>
        <dbReference type="ARBA" id="ARBA00022692"/>
    </source>
</evidence>
<reference evidence="14" key="1">
    <citation type="thesis" date="2017" institute="China Agricultural University">
        <title>Studies on the comparative mitochondrial genomics and phylogeny of Heteroptera (Insecta: Hemiptera).</title>
        <authorList>
            <person name="Jiang P."/>
        </authorList>
    </citation>
    <scope>NUCLEOTIDE SEQUENCE</scope>
</reference>
<dbReference type="InterPro" id="IPR001421">
    <property type="entry name" value="ATP8_metazoa"/>
</dbReference>
<evidence type="ECO:0000256" key="7">
    <source>
        <dbReference type="ARBA" id="ARBA00022781"/>
    </source>
</evidence>
<evidence type="ECO:0000256" key="4">
    <source>
        <dbReference type="ARBA" id="ARBA00022448"/>
    </source>
</evidence>
<accession>A0A343ISC9</accession>
<evidence type="ECO:0000256" key="5">
    <source>
        <dbReference type="ARBA" id="ARBA00022547"/>
    </source>
</evidence>
<protein>
    <recommendedName>
        <fullName evidence="12">ATP synthase complex subunit 8</fullName>
    </recommendedName>
</protein>
<evidence type="ECO:0000256" key="13">
    <source>
        <dbReference type="SAM" id="Phobius"/>
    </source>
</evidence>
<keyword evidence="6 12" id="KW-0812">Transmembrane</keyword>
<evidence type="ECO:0000313" key="14">
    <source>
        <dbReference type="EMBL" id="AST10154.1"/>
    </source>
</evidence>
<comment type="subcellular location">
    <subcellularLocation>
        <location evidence="1 12">Mitochondrion membrane</location>
        <topology evidence="1 12">Single-pass membrane protein</topology>
    </subcellularLocation>
</comment>
<dbReference type="GeneID" id="37277911"/>
<dbReference type="GO" id="GO:0015078">
    <property type="term" value="F:proton transmembrane transporter activity"/>
    <property type="evidence" value="ECO:0007669"/>
    <property type="project" value="InterPro"/>
</dbReference>
<evidence type="ECO:0000256" key="2">
    <source>
        <dbReference type="ARBA" id="ARBA00008892"/>
    </source>
</evidence>
<dbReference type="AlphaFoldDB" id="A0A343ISC9"/>
<keyword evidence="11 13" id="KW-0472">Membrane</keyword>
<dbReference type="GO" id="GO:0045259">
    <property type="term" value="C:proton-transporting ATP synthase complex"/>
    <property type="evidence" value="ECO:0007669"/>
    <property type="project" value="UniProtKB-KW"/>
</dbReference>
<keyword evidence="7 12" id="KW-0375">Hydrogen ion transport</keyword>
<keyword evidence="9 12" id="KW-0406">Ion transport</keyword>
<comment type="subunit">
    <text evidence="3">F-type ATPases have 2 components, CF(1) - the catalytic core - and CF(0) - the membrane proton channel.</text>
</comment>
<dbReference type="Pfam" id="PF00895">
    <property type="entry name" value="ATP-synt_8"/>
    <property type="match status" value="1"/>
</dbReference>
<name>A0A343ISC9_9HEMI</name>
<keyword evidence="5 12" id="KW-0138">CF(0)</keyword>
<evidence type="ECO:0000256" key="9">
    <source>
        <dbReference type="ARBA" id="ARBA00023065"/>
    </source>
</evidence>
<organism evidence="14">
    <name type="scientific">Macrosaldula sp. PJ-2017</name>
    <dbReference type="NCBI Taxonomy" id="2021942"/>
    <lineage>
        <taxon>Eukaryota</taxon>
        <taxon>Metazoa</taxon>
        <taxon>Ecdysozoa</taxon>
        <taxon>Arthropoda</taxon>
        <taxon>Hexapoda</taxon>
        <taxon>Insecta</taxon>
        <taxon>Pterygota</taxon>
        <taxon>Neoptera</taxon>
        <taxon>Paraneoptera</taxon>
        <taxon>Hemiptera</taxon>
        <taxon>Heteroptera</taxon>
        <taxon>Panheteroptera</taxon>
        <taxon>Leptopodomorpha</taxon>
        <taxon>Saldidae</taxon>
        <taxon>Saldinae</taxon>
        <taxon>Macrosaldula</taxon>
    </lineage>
</organism>
<dbReference type="GO" id="GO:0031966">
    <property type="term" value="C:mitochondrial membrane"/>
    <property type="evidence" value="ECO:0007669"/>
    <property type="project" value="UniProtKB-SubCell"/>
</dbReference>
<dbReference type="EMBL" id="KX505853">
    <property type="protein sequence ID" value="AST10154.1"/>
    <property type="molecule type" value="Genomic_DNA"/>
</dbReference>
<evidence type="ECO:0000256" key="11">
    <source>
        <dbReference type="ARBA" id="ARBA00023136"/>
    </source>
</evidence>
<keyword evidence="10 12" id="KW-0496">Mitochondrion</keyword>
<sequence length="52" mass="6404">MPQMAPMWWTMLMMFFIICFLMVAVKNYFIVKYSPKQIMMSSKDTKQVSWKW</sequence>
<keyword evidence="4 12" id="KW-0813">Transport</keyword>
<evidence type="ECO:0000256" key="3">
    <source>
        <dbReference type="ARBA" id="ARBA00011291"/>
    </source>
</evidence>
<geneLocation type="mitochondrion" evidence="14"/>
<dbReference type="CTD" id="4509"/>
<feature type="transmembrane region" description="Helical" evidence="13">
    <location>
        <begin position="6"/>
        <end position="31"/>
    </location>
</feature>
<proteinExistence type="inferred from homology"/>
<evidence type="ECO:0000256" key="10">
    <source>
        <dbReference type="ARBA" id="ARBA00023128"/>
    </source>
</evidence>
<dbReference type="RefSeq" id="YP_009472924.1">
    <property type="nucleotide sequence ID" value="NC_037372.1"/>
</dbReference>
<evidence type="ECO:0000256" key="12">
    <source>
        <dbReference type="RuleBase" id="RU003661"/>
    </source>
</evidence>
<gene>
    <name evidence="14" type="primary">ATP8</name>
</gene>
<evidence type="ECO:0000256" key="1">
    <source>
        <dbReference type="ARBA" id="ARBA00004304"/>
    </source>
</evidence>
<comment type="similarity">
    <text evidence="2 12">Belongs to the ATPase protein 8 family.</text>
</comment>